<comment type="similarity">
    <text evidence="2">Belongs to the binding-protein-dependent transport system permease family. CysTW subfamily.</text>
</comment>
<evidence type="ECO:0000256" key="4">
    <source>
        <dbReference type="ARBA" id="ARBA00022475"/>
    </source>
</evidence>
<feature type="transmembrane region" description="Helical" evidence="8">
    <location>
        <begin position="250"/>
        <end position="269"/>
    </location>
</feature>
<proteinExistence type="inferred from homology"/>
<dbReference type="InterPro" id="IPR000515">
    <property type="entry name" value="MetI-like"/>
</dbReference>
<evidence type="ECO:0000256" key="2">
    <source>
        <dbReference type="ARBA" id="ARBA00007069"/>
    </source>
</evidence>
<feature type="transmembrane region" description="Helical" evidence="8">
    <location>
        <begin position="151"/>
        <end position="170"/>
    </location>
</feature>
<dbReference type="SUPFAM" id="SSF161098">
    <property type="entry name" value="MetI-like"/>
    <property type="match status" value="1"/>
</dbReference>
<sequence length="282" mass="30976">MKQKIAWFAVAALLPFVVLVSAFELVPLIRMVIDSFQYDGGQAYSLNHYVSAFANAYYRKGMINSLLISLYSSLIGIVIALFSSYSITKMPKKIQTAMITFSNMTSNFSGIPLAFGYIILLGTSGIITLLAQEAGWNIQSSFDLYSWSGLIASYVYFQVPLAILLLYPTYAGIQRSWRESAALLGASPLQFWRYIGIPVILPSIAGTFSILIANAMGAYATAYALVGGSYNLLPIRIGALMSGDVVSQPHLGSALAVILGLMMIGAMWINERMMRRVRRDLR</sequence>
<keyword evidence="3 8" id="KW-0813">Transport</keyword>
<keyword evidence="4" id="KW-1003">Cell membrane</keyword>
<evidence type="ECO:0000259" key="9">
    <source>
        <dbReference type="PROSITE" id="PS50928"/>
    </source>
</evidence>
<keyword evidence="5 8" id="KW-0812">Transmembrane</keyword>
<evidence type="ECO:0000313" key="11">
    <source>
        <dbReference type="Proteomes" id="UP000271031"/>
    </source>
</evidence>
<evidence type="ECO:0000256" key="5">
    <source>
        <dbReference type="ARBA" id="ARBA00022692"/>
    </source>
</evidence>
<evidence type="ECO:0000256" key="6">
    <source>
        <dbReference type="ARBA" id="ARBA00022989"/>
    </source>
</evidence>
<gene>
    <name evidence="10" type="ORF">EDM56_11040</name>
</gene>
<comment type="caution">
    <text evidence="10">The sequence shown here is derived from an EMBL/GenBank/DDBJ whole genome shotgun (WGS) entry which is preliminary data.</text>
</comment>
<protein>
    <submittedName>
        <fullName evidence="10">ABC transporter permease subunit</fullName>
    </submittedName>
</protein>
<evidence type="ECO:0000256" key="7">
    <source>
        <dbReference type="ARBA" id="ARBA00023136"/>
    </source>
</evidence>
<dbReference type="EMBL" id="RHHQ01000008">
    <property type="protein sequence ID" value="RNB89706.1"/>
    <property type="molecule type" value="Genomic_DNA"/>
</dbReference>
<accession>A0A3M8DNP1</accession>
<name>A0A3M8DNP1_9BACL</name>
<feature type="transmembrane region" description="Helical" evidence="8">
    <location>
        <begin position="108"/>
        <end position="131"/>
    </location>
</feature>
<evidence type="ECO:0000256" key="3">
    <source>
        <dbReference type="ARBA" id="ARBA00022448"/>
    </source>
</evidence>
<keyword evidence="11" id="KW-1185">Reference proteome</keyword>
<dbReference type="GO" id="GO:0005886">
    <property type="term" value="C:plasma membrane"/>
    <property type="evidence" value="ECO:0007669"/>
    <property type="project" value="UniProtKB-SubCell"/>
</dbReference>
<evidence type="ECO:0000256" key="1">
    <source>
        <dbReference type="ARBA" id="ARBA00004651"/>
    </source>
</evidence>
<evidence type="ECO:0000256" key="8">
    <source>
        <dbReference type="RuleBase" id="RU363032"/>
    </source>
</evidence>
<dbReference type="OrthoDB" id="8404154at2"/>
<dbReference type="GO" id="GO:0055085">
    <property type="term" value="P:transmembrane transport"/>
    <property type="evidence" value="ECO:0007669"/>
    <property type="project" value="InterPro"/>
</dbReference>
<feature type="domain" description="ABC transmembrane type-1" evidence="9">
    <location>
        <begin position="62"/>
        <end position="270"/>
    </location>
</feature>
<organism evidence="10 11">
    <name type="scientific">Brevibacillus fluminis</name>
    <dbReference type="NCBI Taxonomy" id="511487"/>
    <lineage>
        <taxon>Bacteria</taxon>
        <taxon>Bacillati</taxon>
        <taxon>Bacillota</taxon>
        <taxon>Bacilli</taxon>
        <taxon>Bacillales</taxon>
        <taxon>Paenibacillaceae</taxon>
        <taxon>Brevibacillus</taxon>
    </lineage>
</organism>
<dbReference type="RefSeq" id="WP_122917960.1">
    <property type="nucleotide sequence ID" value="NZ_RHHQ01000008.1"/>
</dbReference>
<reference evidence="10 11" key="1">
    <citation type="submission" date="2018-10" db="EMBL/GenBank/DDBJ databases">
        <title>Phylogenomics of Brevibacillus.</title>
        <authorList>
            <person name="Dunlap C."/>
        </authorList>
    </citation>
    <scope>NUCLEOTIDE SEQUENCE [LARGE SCALE GENOMIC DNA]</scope>
    <source>
        <strain evidence="10 11">JCM 15716</strain>
    </source>
</reference>
<comment type="subcellular location">
    <subcellularLocation>
        <location evidence="1 8">Cell membrane</location>
        <topology evidence="1 8">Multi-pass membrane protein</topology>
    </subcellularLocation>
</comment>
<dbReference type="InterPro" id="IPR035906">
    <property type="entry name" value="MetI-like_sf"/>
</dbReference>
<dbReference type="CDD" id="cd06261">
    <property type="entry name" value="TM_PBP2"/>
    <property type="match status" value="1"/>
</dbReference>
<keyword evidence="7 8" id="KW-0472">Membrane</keyword>
<dbReference type="Pfam" id="PF00528">
    <property type="entry name" value="BPD_transp_1"/>
    <property type="match status" value="1"/>
</dbReference>
<dbReference type="Gene3D" id="1.10.3720.10">
    <property type="entry name" value="MetI-like"/>
    <property type="match status" value="1"/>
</dbReference>
<dbReference type="PANTHER" id="PTHR42929">
    <property type="entry name" value="INNER MEMBRANE ABC TRANSPORTER PERMEASE PROTEIN YDCU-RELATED-RELATED"/>
    <property type="match status" value="1"/>
</dbReference>
<dbReference type="AlphaFoldDB" id="A0A3M8DNP1"/>
<dbReference type="Proteomes" id="UP000271031">
    <property type="component" value="Unassembled WGS sequence"/>
</dbReference>
<keyword evidence="6 8" id="KW-1133">Transmembrane helix</keyword>
<evidence type="ECO:0000313" key="10">
    <source>
        <dbReference type="EMBL" id="RNB89706.1"/>
    </source>
</evidence>
<feature type="transmembrane region" description="Helical" evidence="8">
    <location>
        <begin position="66"/>
        <end position="87"/>
    </location>
</feature>
<dbReference type="PANTHER" id="PTHR42929:SF1">
    <property type="entry name" value="INNER MEMBRANE ABC TRANSPORTER PERMEASE PROTEIN YDCU-RELATED"/>
    <property type="match status" value="1"/>
</dbReference>
<dbReference type="PROSITE" id="PS50928">
    <property type="entry name" value="ABC_TM1"/>
    <property type="match status" value="1"/>
</dbReference>
<feature type="transmembrane region" description="Helical" evidence="8">
    <location>
        <begin position="191"/>
        <end position="213"/>
    </location>
</feature>